<feature type="compositionally biased region" description="Basic and acidic residues" evidence="12">
    <location>
        <begin position="678"/>
        <end position="697"/>
    </location>
</feature>
<feature type="repeat" description="PPR" evidence="11">
    <location>
        <begin position="256"/>
        <end position="290"/>
    </location>
</feature>
<sequence length="1504" mass="167427">MSPFSETSVLLLPMVEKCINLLQTYGVSSITKLRQIHAFSIRHGVSISDAELGKHLIFYLVSLPSPPPMSYAHKVFSKIEKPINVFIWNTLIRGYAEIGNSISAFSLYREMRVSGLVEPDTHTYPFLIKAVTTMADVRLGETIHSVVIRSGFGSLIYVQNSLLHLYANCGDVASAYKVFDKMPEKDLVAWNSVINGFAENGKPEEALALYTEMNSKGIKPDGFTIVSLLSACAKIGALTLGKRVHVYMIKVGLTRNLHSSNVLLDLYARCGRVEEAKTLFDEMVDKNSVSWTSLIVGLAVNGFGKEAIELFKYMESTEGLLPCEITFVGILYACSHCGMVKEGFEYFRRMREEYKIEPRIEHFGCMVDLLARAGQVKKAYEYIKSMPMQPNVVIWRTLLGACTVHGDSDLAEFARIQILQLEPNHSGDYVLLSNMYASEQRWSDVQKIRKQMLRDGVKKVPGHSLVEVGNRVHEFLMGDKSHPQSDAIYAKLKEMTGRLRSEGYVPQISNVYVDVEEEEKENAVVYHSEKIAIAFMLISTPERSPITVVKNLRVCADCHLAIKLVSKVYNREIVVRDRSRSKMADTSHLERMGRELKCPICLSLYNSAVSLSCNHVFCNACIVKSMKMDATCPVCKIPYHRREIRGAPHMDSLVSIYKNMEDASGIKLFVSQNNPSPSDKEKQVRDASVEKASDKNRQGSRKGRASKRNEYGKTKEIDVDAPGPIVMKPSSQTKKRVQLLQNLSAESLTKPTESVETAEKPKDYTENTVIRLDEHPSLNKEGNLLPFFWLRDEDDGENSSQRTESDQLLGTTPVNVPSFSDLMDSDHESPSKEDEQQKPNPGDMFDSEMFEWTQRPCSPEILPSPVKAKVLGRDEIDLTQKKLPKVKVASSKCKNRKAGSARNTVARRSIGVSQEDNMESSAAATISEKQDSRGTSGTIIRNDVNTDENVKAKRATRSKAQSTRVQSDLNVSKEADGKQGTKRKRSSIKSSPAHPIAGPNELSLGTEIVGKGDQDQAHGPSDTHPEKQSPTEKPSLKKRGRKSNASSSLKDLSGKTQKKTSEKKLKLDSHMISSKATQPHGNGILTAGLNQGGDKQDSRNNWKSTVGKDDHTMQVIEKCSTINKSSSEGSAHLRRCNGPLTKKFTCAFCQCSEDTEASGEMTHYYRGEPVSADFNGGSKVIHVHKNCAEWAPNVYFNDLTIVNLDVELTRSRRISCSCCGLKGAALGCYNKSCKNSFHVTCAKLIPECRWDNVKFVMLCPLDASIKLPCEEANSKDRKCKRTPKEPLHSQPKQVSGKANIRELHIKQFHGFSKKLVLSCSGLTVEEKSTVTHVIASINENGACKRTLKFMMAILEGKWILTIDWIKACMKNTKYVSEEPYEITMDVHGIREGPYLGRQRALKKKPKLFSGLKFYIMGDFELAYKGYLQDLIVAAGGTILRRRPVSSDDNEASTIVVFSVEPSKKKTLTQRRSDAEALAKSARARAASSSWVLDSIAGCQILVLI</sequence>
<organism evidence="16 17">
    <name type="scientific">Arabidopsis thaliana</name>
    <name type="common">Mouse-ear cress</name>
    <dbReference type="NCBI Taxonomy" id="3702"/>
    <lineage>
        <taxon>Eukaryota</taxon>
        <taxon>Viridiplantae</taxon>
        <taxon>Streptophyta</taxon>
        <taxon>Embryophyta</taxon>
        <taxon>Tracheophyta</taxon>
        <taxon>Spermatophyta</taxon>
        <taxon>Magnoliopsida</taxon>
        <taxon>eudicotyledons</taxon>
        <taxon>Gunneridae</taxon>
        <taxon>Pentapetalae</taxon>
        <taxon>rosids</taxon>
        <taxon>malvids</taxon>
        <taxon>Brassicales</taxon>
        <taxon>Brassicaceae</taxon>
        <taxon>Camelineae</taxon>
        <taxon>Arabidopsis</taxon>
    </lineage>
</organism>
<feature type="domain" description="RING-type" evidence="13">
    <location>
        <begin position="598"/>
        <end position="636"/>
    </location>
</feature>
<dbReference type="InterPro" id="IPR046849">
    <property type="entry name" value="E2_motif"/>
</dbReference>
<keyword evidence="6 10" id="KW-0863">Zinc-finger</keyword>
<keyword evidence="8" id="KW-0234">DNA repair</keyword>
<dbReference type="Pfam" id="PF14432">
    <property type="entry name" value="DYW_deaminase"/>
    <property type="match status" value="1"/>
</dbReference>
<evidence type="ECO:0000259" key="15">
    <source>
        <dbReference type="PROSITE" id="PS51805"/>
    </source>
</evidence>
<keyword evidence="9" id="KW-0539">Nucleus</keyword>
<name>A0A7G2EZE5_ARATH</name>
<feature type="domain" description="BRCT" evidence="14">
    <location>
        <begin position="1313"/>
        <end position="1382"/>
    </location>
</feature>
<dbReference type="Pfam" id="PF16589">
    <property type="entry name" value="BRCT_2"/>
    <property type="match status" value="1"/>
</dbReference>
<dbReference type="FunFam" id="3.30.40.10:FF:000352">
    <property type="entry name" value="Breast cancer associated RING 1"/>
    <property type="match status" value="1"/>
</dbReference>
<evidence type="ECO:0000256" key="4">
    <source>
        <dbReference type="ARBA" id="ARBA00022737"/>
    </source>
</evidence>
<dbReference type="InterPro" id="IPR013083">
    <property type="entry name" value="Znf_RING/FYVE/PHD"/>
</dbReference>
<evidence type="ECO:0000313" key="16">
    <source>
        <dbReference type="EMBL" id="CAD5328575.1"/>
    </source>
</evidence>
<dbReference type="Pfam" id="PF00533">
    <property type="entry name" value="BRCT"/>
    <property type="match status" value="1"/>
</dbReference>
<dbReference type="GO" id="GO:0016070">
    <property type="term" value="P:RNA metabolic process"/>
    <property type="evidence" value="ECO:0007669"/>
    <property type="project" value="UniProtKB-ARBA"/>
</dbReference>
<dbReference type="Pfam" id="PF13923">
    <property type="entry name" value="zf-C3HC4_2"/>
    <property type="match status" value="1"/>
</dbReference>
<proteinExistence type="inferred from homology"/>
<dbReference type="InterPro" id="IPR034732">
    <property type="entry name" value="EPHD"/>
</dbReference>
<dbReference type="InterPro" id="IPR001357">
    <property type="entry name" value="BRCT_dom"/>
</dbReference>
<dbReference type="GO" id="GO:0005737">
    <property type="term" value="C:cytoplasm"/>
    <property type="evidence" value="ECO:0007669"/>
    <property type="project" value="UniProtKB-ARBA"/>
</dbReference>
<evidence type="ECO:0000256" key="2">
    <source>
        <dbReference type="ARBA" id="ARBA00006643"/>
    </source>
</evidence>
<dbReference type="Gene3D" id="1.25.40.10">
    <property type="entry name" value="Tetratricopeptide repeat domain"/>
    <property type="match status" value="4"/>
</dbReference>
<dbReference type="FunFam" id="1.25.40.10:FF:000031">
    <property type="entry name" value="Pentatricopeptide repeat-containing protein mitochondrial"/>
    <property type="match status" value="1"/>
</dbReference>
<dbReference type="FunFam" id="1.25.40.10:FF:002165">
    <property type="entry name" value="Pentatricopeptide repeat-containing protein At4g21065"/>
    <property type="match status" value="1"/>
</dbReference>
<keyword evidence="3" id="KW-0479">Metal-binding</keyword>
<dbReference type="FunFam" id="3.30.40.10:FF:000310">
    <property type="entry name" value="Breast cancer associated RING 1"/>
    <property type="match status" value="1"/>
</dbReference>
<dbReference type="InterPro" id="IPR017907">
    <property type="entry name" value="Znf_RING_CS"/>
</dbReference>
<evidence type="ECO:0000256" key="3">
    <source>
        <dbReference type="ARBA" id="ARBA00022723"/>
    </source>
</evidence>
<evidence type="ECO:0000256" key="6">
    <source>
        <dbReference type="ARBA" id="ARBA00022771"/>
    </source>
</evidence>
<evidence type="ECO:0000256" key="12">
    <source>
        <dbReference type="SAM" id="MobiDB-lite"/>
    </source>
</evidence>
<feature type="region of interest" description="Disordered" evidence="12">
    <location>
        <begin position="795"/>
        <end position="864"/>
    </location>
</feature>
<feature type="compositionally biased region" description="Basic and acidic residues" evidence="12">
    <location>
        <begin position="1059"/>
        <end position="1069"/>
    </location>
</feature>
<evidence type="ECO:0000256" key="10">
    <source>
        <dbReference type="PROSITE-ProRule" id="PRU00175"/>
    </source>
</evidence>
<dbReference type="SMART" id="SM00292">
    <property type="entry name" value="BRCT"/>
    <property type="match status" value="2"/>
</dbReference>
<dbReference type="InterPro" id="IPR036420">
    <property type="entry name" value="BRCT_dom_sf"/>
</dbReference>
<feature type="compositionally biased region" description="Basic and acidic residues" evidence="12">
    <location>
        <begin position="1010"/>
        <end position="1030"/>
    </location>
</feature>
<dbReference type="Pfam" id="PF13041">
    <property type="entry name" value="PPR_2"/>
    <property type="match status" value="2"/>
</dbReference>
<dbReference type="PROSITE" id="PS00518">
    <property type="entry name" value="ZF_RING_1"/>
    <property type="match status" value="1"/>
</dbReference>
<dbReference type="InterPro" id="IPR001841">
    <property type="entry name" value="Znf_RING"/>
</dbReference>
<comment type="similarity">
    <text evidence="2">Belongs to the PPR family. PCMP-H subfamily.</text>
</comment>
<accession>A0A7G2EZE5</accession>
<evidence type="ECO:0000313" key="17">
    <source>
        <dbReference type="Proteomes" id="UP000516314"/>
    </source>
</evidence>
<feature type="domain" description="BRCT" evidence="14">
    <location>
        <begin position="1403"/>
        <end position="1495"/>
    </location>
</feature>
<dbReference type="SMART" id="SM00184">
    <property type="entry name" value="RING"/>
    <property type="match status" value="1"/>
</dbReference>
<keyword evidence="5" id="KW-0227">DNA damage</keyword>
<evidence type="ECO:0000256" key="11">
    <source>
        <dbReference type="PROSITE-ProRule" id="PRU00708"/>
    </source>
</evidence>
<gene>
    <name evidence="16" type="ORF">AT9943_LOCUS16215</name>
</gene>
<feature type="compositionally biased region" description="Basic and acidic residues" evidence="12">
    <location>
        <begin position="707"/>
        <end position="718"/>
    </location>
</feature>
<feature type="repeat" description="PPR" evidence="11">
    <location>
        <begin position="84"/>
        <end position="118"/>
    </location>
</feature>
<evidence type="ECO:0000256" key="8">
    <source>
        <dbReference type="ARBA" id="ARBA00023204"/>
    </source>
</evidence>
<dbReference type="Pfam" id="PF13771">
    <property type="entry name" value="zf-HC5HC2H"/>
    <property type="match status" value="1"/>
</dbReference>
<dbReference type="EMBL" id="LR881469">
    <property type="protein sequence ID" value="CAD5328575.1"/>
    <property type="molecule type" value="Genomic_DNA"/>
</dbReference>
<dbReference type="PANTHER" id="PTHR13763">
    <property type="entry name" value="BREAST CANCER TYPE 1 SUSCEPTIBILITY PROTEIN BRCA1"/>
    <property type="match status" value="1"/>
</dbReference>
<dbReference type="Gene3D" id="3.30.40.10">
    <property type="entry name" value="Zinc/RING finger domain, C3HC4 (zinc finger)"/>
    <property type="match status" value="2"/>
</dbReference>
<dbReference type="SUPFAM" id="SSF57850">
    <property type="entry name" value="RING/U-box"/>
    <property type="match status" value="1"/>
</dbReference>
<dbReference type="Pfam" id="PF01535">
    <property type="entry name" value="PPR"/>
    <property type="match status" value="4"/>
</dbReference>
<dbReference type="PROSITE" id="PS51805">
    <property type="entry name" value="EPHD"/>
    <property type="match status" value="1"/>
</dbReference>
<dbReference type="SUPFAM" id="SSF52113">
    <property type="entry name" value="BRCT domain"/>
    <property type="match status" value="2"/>
</dbReference>
<feature type="region of interest" description="Disordered" evidence="12">
    <location>
        <begin position="669"/>
        <end position="762"/>
    </location>
</feature>
<feature type="region of interest" description="Disordered" evidence="12">
    <location>
        <begin position="885"/>
        <end position="1099"/>
    </location>
</feature>
<dbReference type="PANTHER" id="PTHR13763:SF0">
    <property type="entry name" value="BREAST CANCER TYPE 1 SUSCEPTIBILITY PROTEIN"/>
    <property type="match status" value="1"/>
</dbReference>
<feature type="domain" description="PHD-type" evidence="15">
    <location>
        <begin position="1143"/>
        <end position="1263"/>
    </location>
</feature>
<evidence type="ECO:0000259" key="14">
    <source>
        <dbReference type="PROSITE" id="PS50172"/>
    </source>
</evidence>
<dbReference type="InterPro" id="IPR002885">
    <property type="entry name" value="PPR_rpt"/>
</dbReference>
<evidence type="ECO:0000256" key="5">
    <source>
        <dbReference type="ARBA" id="ARBA00022763"/>
    </source>
</evidence>
<feature type="compositionally biased region" description="Polar residues" evidence="12">
    <location>
        <begin position="958"/>
        <end position="970"/>
    </location>
</feature>
<keyword evidence="4" id="KW-0677">Repeat</keyword>
<feature type="compositionally biased region" description="Polar residues" evidence="12">
    <location>
        <begin position="739"/>
        <end position="755"/>
    </location>
</feature>
<evidence type="ECO:0000256" key="1">
    <source>
        <dbReference type="ARBA" id="ARBA00004123"/>
    </source>
</evidence>
<dbReference type="Gene3D" id="3.40.50.10190">
    <property type="entry name" value="BRCT domain"/>
    <property type="match status" value="2"/>
</dbReference>
<dbReference type="NCBIfam" id="TIGR00756">
    <property type="entry name" value="PPR"/>
    <property type="match status" value="5"/>
</dbReference>
<evidence type="ECO:0000259" key="13">
    <source>
        <dbReference type="PROSITE" id="PS50089"/>
    </source>
</evidence>
<feature type="compositionally biased region" description="Basic and acidic residues" evidence="12">
    <location>
        <begin position="824"/>
        <end position="837"/>
    </location>
</feature>
<dbReference type="CDD" id="cd23147">
    <property type="entry name" value="RING-HC_AtBRCA1-like"/>
    <property type="match status" value="1"/>
</dbReference>
<dbReference type="PROSITE" id="PS50172">
    <property type="entry name" value="BRCT"/>
    <property type="match status" value="2"/>
</dbReference>
<dbReference type="FunFam" id="1.25.40.10:FF:000366">
    <property type="entry name" value="Pentatricopeptide (PPR) repeat-containing protein"/>
    <property type="match status" value="1"/>
</dbReference>
<dbReference type="InterPro" id="IPR032867">
    <property type="entry name" value="DYW_dom"/>
</dbReference>
<reference evidence="16 17" key="1">
    <citation type="submission" date="2020-09" db="EMBL/GenBank/DDBJ databases">
        <authorList>
            <person name="Ashkenazy H."/>
        </authorList>
    </citation>
    <scope>NUCLEOTIDE SEQUENCE [LARGE SCALE GENOMIC DNA]</scope>
    <source>
        <strain evidence="17">cv. Cdm-0</strain>
    </source>
</reference>
<dbReference type="InterPro" id="IPR046848">
    <property type="entry name" value="E_motif"/>
</dbReference>
<comment type="subcellular location">
    <subcellularLocation>
        <location evidence="1">Nucleus</location>
    </subcellularLocation>
</comment>
<dbReference type="PROSITE" id="PS50089">
    <property type="entry name" value="ZF_RING_2"/>
    <property type="match status" value="1"/>
</dbReference>
<dbReference type="Pfam" id="PF20430">
    <property type="entry name" value="Eplus_motif"/>
    <property type="match status" value="1"/>
</dbReference>
<dbReference type="GO" id="GO:0006281">
    <property type="term" value="P:DNA repair"/>
    <property type="evidence" value="ECO:0007669"/>
    <property type="project" value="UniProtKB-KW"/>
</dbReference>
<dbReference type="InterPro" id="IPR011990">
    <property type="entry name" value="TPR-like_helical_dom_sf"/>
</dbReference>
<dbReference type="Proteomes" id="UP000516314">
    <property type="component" value="Chromosome 4"/>
</dbReference>
<feature type="repeat" description="PPR" evidence="11">
    <location>
        <begin position="186"/>
        <end position="220"/>
    </location>
</feature>
<evidence type="ECO:0000256" key="9">
    <source>
        <dbReference type="ARBA" id="ARBA00023242"/>
    </source>
</evidence>
<dbReference type="Pfam" id="PF20431">
    <property type="entry name" value="E_motif"/>
    <property type="match status" value="1"/>
</dbReference>
<dbReference type="PROSITE" id="PS51375">
    <property type="entry name" value="PPR"/>
    <property type="match status" value="3"/>
</dbReference>
<dbReference type="CDD" id="cd15571">
    <property type="entry name" value="ePHD"/>
    <property type="match status" value="1"/>
</dbReference>
<dbReference type="GO" id="GO:0005634">
    <property type="term" value="C:nucleus"/>
    <property type="evidence" value="ECO:0007669"/>
    <property type="project" value="UniProtKB-SubCell"/>
</dbReference>
<keyword evidence="7" id="KW-0862">Zinc</keyword>
<dbReference type="FunFam" id="1.25.40.10:FF:000417">
    <property type="entry name" value="Pentatricopeptide repeat-containing protein At4g38010"/>
    <property type="match status" value="1"/>
</dbReference>
<dbReference type="InterPro" id="IPR031099">
    <property type="entry name" value="BRCA1-associated"/>
</dbReference>
<dbReference type="GO" id="GO:0008270">
    <property type="term" value="F:zinc ion binding"/>
    <property type="evidence" value="ECO:0007669"/>
    <property type="project" value="UniProtKB-KW"/>
</dbReference>
<feature type="compositionally biased region" description="Polar residues" evidence="12">
    <location>
        <begin position="1071"/>
        <end position="1080"/>
    </location>
</feature>
<protein>
    <submittedName>
        <fullName evidence="16">(thale cress) hypothetical protein</fullName>
    </submittedName>
</protein>
<feature type="compositionally biased region" description="Polar residues" evidence="12">
    <location>
        <begin position="911"/>
        <end position="924"/>
    </location>
</feature>
<evidence type="ECO:0000256" key="7">
    <source>
        <dbReference type="ARBA" id="ARBA00022833"/>
    </source>
</evidence>
<feature type="compositionally biased region" description="Polar residues" evidence="12">
    <location>
        <begin position="798"/>
        <end position="818"/>
    </location>
</feature>